<evidence type="ECO:0000313" key="2">
    <source>
        <dbReference type="Proteomes" id="UP000822184"/>
    </source>
</evidence>
<gene>
    <name evidence="1" type="ORF">BCD95_004129</name>
</gene>
<name>A0AAE5H766_CLOBE</name>
<organism evidence="1 2">
    <name type="scientific">Clostridium beijerinckii</name>
    <name type="common">Clostridium MP</name>
    <dbReference type="NCBI Taxonomy" id="1520"/>
    <lineage>
        <taxon>Bacteria</taxon>
        <taxon>Bacillati</taxon>
        <taxon>Bacillota</taxon>
        <taxon>Clostridia</taxon>
        <taxon>Eubacteriales</taxon>
        <taxon>Clostridiaceae</taxon>
        <taxon>Clostridium</taxon>
    </lineage>
</organism>
<accession>A0AAE5H766</accession>
<evidence type="ECO:0000313" key="1">
    <source>
        <dbReference type="EMBL" id="NSB15870.1"/>
    </source>
</evidence>
<proteinExistence type="predicted"/>
<comment type="caution">
    <text evidence="1">The sequence shown here is derived from an EMBL/GenBank/DDBJ whole genome shotgun (WGS) entry which is preliminary data.</text>
</comment>
<protein>
    <submittedName>
        <fullName evidence="1">Uncharacterized protein</fullName>
    </submittedName>
</protein>
<sequence length="36" mass="4392">MAKKKGREINLIWMISKEEFDRRFTLAVQEFLKTYA</sequence>
<dbReference type="AlphaFoldDB" id="A0AAE5H766"/>
<dbReference type="EMBL" id="JABTDW010000001">
    <property type="protein sequence ID" value="NSB15870.1"/>
    <property type="molecule type" value="Genomic_DNA"/>
</dbReference>
<dbReference type="Proteomes" id="UP000822184">
    <property type="component" value="Unassembled WGS sequence"/>
</dbReference>
<reference evidence="1" key="1">
    <citation type="submission" date="2020-06" db="EMBL/GenBank/DDBJ databases">
        <title>Genomic insights into acetone-butanol-ethanol (ABE) fermentation by sequencing solventogenic clostridia strains.</title>
        <authorList>
            <person name="Brown S."/>
        </authorList>
    </citation>
    <scope>NUCLEOTIDE SEQUENCE</scope>
    <source>
        <strain evidence="1">DJ123</strain>
    </source>
</reference>